<dbReference type="RefSeq" id="WP_282586264.1">
    <property type="nucleotide sequence ID" value="NZ_JAMOIM010000012.1"/>
</dbReference>
<dbReference type="EMBL" id="JAMOIM010000012">
    <property type="protein sequence ID" value="MCW6509892.1"/>
    <property type="molecule type" value="Genomic_DNA"/>
</dbReference>
<evidence type="ECO:0000259" key="1">
    <source>
        <dbReference type="Pfam" id="PF22790"/>
    </source>
</evidence>
<organism evidence="2 3">
    <name type="scientific">Lichenifustis flavocetrariae</name>
    <dbReference type="NCBI Taxonomy" id="2949735"/>
    <lineage>
        <taxon>Bacteria</taxon>
        <taxon>Pseudomonadati</taxon>
        <taxon>Pseudomonadota</taxon>
        <taxon>Alphaproteobacteria</taxon>
        <taxon>Hyphomicrobiales</taxon>
        <taxon>Lichenihabitantaceae</taxon>
        <taxon>Lichenifustis</taxon>
    </lineage>
</organism>
<evidence type="ECO:0000313" key="2">
    <source>
        <dbReference type="EMBL" id="MCW6509892.1"/>
    </source>
</evidence>
<name>A0AA41YZ44_9HYPH</name>
<dbReference type="InterPro" id="IPR054467">
    <property type="entry name" value="YkoP-like_dom"/>
</dbReference>
<sequence length="228" mass="25727">MTLSTDGFAYDRPQVQKAGPVRQIIGGIDQRLSRNQGVKPFSHDERCILRYALLRSPWSFSLSDGSRVERGDPVIDIHCWNERVPPMPSSGPELAWAQDISKRLRYSLRLLAAEMITDPALQPARACRARVNFVGRGCSNESVSRIIGRLGFEDINEGPSSSWALIHDQLENVLTAALVWTYNPKALRRDKMVREKRPVWASRETLLQRYAGTAVIVAKTPEGLAYRR</sequence>
<dbReference type="AlphaFoldDB" id="A0AA41YZ44"/>
<proteinExistence type="predicted"/>
<dbReference type="Proteomes" id="UP001165667">
    <property type="component" value="Unassembled WGS sequence"/>
</dbReference>
<comment type="caution">
    <text evidence="2">The sequence shown here is derived from an EMBL/GenBank/DDBJ whole genome shotgun (WGS) entry which is preliminary data.</text>
</comment>
<dbReference type="Pfam" id="PF22790">
    <property type="entry name" value="YkoP"/>
    <property type="match status" value="1"/>
</dbReference>
<gene>
    <name evidence="2" type="ORF">M8523_17885</name>
</gene>
<keyword evidence="3" id="KW-1185">Reference proteome</keyword>
<accession>A0AA41YZ44</accession>
<feature type="domain" description="YkoP-like" evidence="1">
    <location>
        <begin position="30"/>
        <end position="210"/>
    </location>
</feature>
<evidence type="ECO:0000313" key="3">
    <source>
        <dbReference type="Proteomes" id="UP001165667"/>
    </source>
</evidence>
<protein>
    <recommendedName>
        <fullName evidence="1">YkoP-like domain-containing protein</fullName>
    </recommendedName>
</protein>
<reference evidence="2" key="1">
    <citation type="submission" date="2022-05" db="EMBL/GenBank/DDBJ databases">
        <authorList>
            <person name="Pankratov T."/>
        </authorList>
    </citation>
    <scope>NUCLEOTIDE SEQUENCE</scope>
    <source>
        <strain evidence="2">BP6-180914</strain>
    </source>
</reference>